<evidence type="ECO:0000256" key="1">
    <source>
        <dbReference type="SAM" id="Phobius"/>
    </source>
</evidence>
<comment type="caution">
    <text evidence="3">The sequence shown here is derived from an EMBL/GenBank/DDBJ whole genome shotgun (WGS) entry which is preliminary data.</text>
</comment>
<dbReference type="EMBL" id="JBHSFV010000006">
    <property type="protein sequence ID" value="MFC4634564.1"/>
    <property type="molecule type" value="Genomic_DNA"/>
</dbReference>
<keyword evidence="1" id="KW-0472">Membrane</keyword>
<feature type="transmembrane region" description="Helical" evidence="1">
    <location>
        <begin position="21"/>
        <end position="38"/>
    </location>
</feature>
<keyword evidence="1" id="KW-0812">Transmembrane</keyword>
<dbReference type="Proteomes" id="UP001596043">
    <property type="component" value="Unassembled WGS sequence"/>
</dbReference>
<reference evidence="4" key="1">
    <citation type="journal article" date="2019" name="Int. J. Syst. Evol. Microbiol.">
        <title>The Global Catalogue of Microorganisms (GCM) 10K type strain sequencing project: providing services to taxonomists for standard genome sequencing and annotation.</title>
        <authorList>
            <consortium name="The Broad Institute Genomics Platform"/>
            <consortium name="The Broad Institute Genome Sequencing Center for Infectious Disease"/>
            <person name="Wu L."/>
            <person name="Ma J."/>
        </authorList>
    </citation>
    <scope>NUCLEOTIDE SEQUENCE [LARGE SCALE GENOMIC DNA]</scope>
    <source>
        <strain evidence="4">YJ-61-S</strain>
    </source>
</reference>
<sequence>MTLINDACHTKIGLIPLQTKTVHFSFLICLLLLSPFLLTAQEFPTNNNAIPAKKIDSTVTKAIEENVSTLSRKQTLKDTTGIVRDSVRTDSVKVKKEPLTDKVTYKATDYERISRSKKKIFLYNEAEVIYEDIQINAGEIILDYENNTVFAKGIKDSSGVYTQIPIFKQGINEVKPDSIKFNFDSEKALIYGSRVEGAAGQDINIKSEVSKRVNDSVVFMSNVKITTSKDLDNPEYYFYARKVKFVPGQKLVTGLTNMYIADVPTPIGLPFAFFPLDKQKSVSGFIVPSPGETRQRGYFLQNGGYYFALSDFYNLAVTGDYYTNGSYAIRADSDYRLRYQFNGRLSFNFEKILASERGLPDFSERNTYNIRWTHSQDPKASPNSRFSASVNLGSSDFFQQSLNQSNTGNFLNNNFSSSVSYSRTFTGKTPINLTVAAQHSQNSQTEVINLTLPSAQLNVDRIFPFAPKTGAKKGIFQNINFNYSLRANNQYVTTDSLFFTSEMFKDGRSSIQQSIPISTNFKVFKYISATVGANYTENTVFTTIDQSFDEENREVVRDTINGIASYRTYGTSASLGTTIYGIFPFKEGSKIQSIRHVIRPNVGISYTPAFDQFFDSYQRTDPNDPTATELTETVEFSRFEGSLLGAPSNRQNASISLGVSNVIEAKVKDKDTAATEEYRKIALLRNFNFRTSYNITADSLKLAPISVSGAIPIIENKLEINFSANLDIYALNSNNRRINRLNINNGGSLFRITGARANFGYNFSSRDFGKDKDKNLDRTENQTFAAGGRPDDLFGGGVDITGNGNSLPEDDEDQEEQEVEFYNFKIPWNLRVSYEVSYVNNSRQNNIGTHSLVFSGDVELGKRWTVGGSSGFDLANPGFTFTSLQFGRDLESWNLRFNWVPFSNRSSWNFFIGIKGSILSDIKYDKRRAPDERL</sequence>
<organism evidence="3 4">
    <name type="scientific">Dokdonia ponticola</name>
    <dbReference type="NCBI Taxonomy" id="2041041"/>
    <lineage>
        <taxon>Bacteria</taxon>
        <taxon>Pseudomonadati</taxon>
        <taxon>Bacteroidota</taxon>
        <taxon>Flavobacteriia</taxon>
        <taxon>Flavobacteriales</taxon>
        <taxon>Flavobacteriaceae</taxon>
        <taxon>Dokdonia</taxon>
    </lineage>
</organism>
<proteinExistence type="predicted"/>
<evidence type="ECO:0000313" key="3">
    <source>
        <dbReference type="EMBL" id="MFC4634564.1"/>
    </source>
</evidence>
<feature type="domain" description="LPS-assembly protein LptD central" evidence="2">
    <location>
        <begin position="252"/>
        <end position="729"/>
    </location>
</feature>
<dbReference type="PANTHER" id="PTHR30189:SF1">
    <property type="entry name" value="LPS-ASSEMBLY PROTEIN LPTD"/>
    <property type="match status" value="1"/>
</dbReference>
<evidence type="ECO:0000259" key="2">
    <source>
        <dbReference type="Pfam" id="PF19838"/>
    </source>
</evidence>
<dbReference type="RefSeq" id="WP_379978940.1">
    <property type="nucleotide sequence ID" value="NZ_JBHSFV010000006.1"/>
</dbReference>
<dbReference type="PANTHER" id="PTHR30189">
    <property type="entry name" value="LPS-ASSEMBLY PROTEIN"/>
    <property type="match status" value="1"/>
</dbReference>
<protein>
    <submittedName>
        <fullName evidence="3">LPS assembly protein LptD</fullName>
    </submittedName>
</protein>
<gene>
    <name evidence="3" type="ORF">ACFO3O_11635</name>
</gene>
<dbReference type="InterPro" id="IPR050218">
    <property type="entry name" value="LptD"/>
</dbReference>
<dbReference type="InterPro" id="IPR045659">
    <property type="entry name" value="LptD_2"/>
</dbReference>
<dbReference type="Pfam" id="PF19838">
    <property type="entry name" value="LptD_2"/>
    <property type="match status" value="1"/>
</dbReference>
<evidence type="ECO:0000313" key="4">
    <source>
        <dbReference type="Proteomes" id="UP001596043"/>
    </source>
</evidence>
<accession>A0ABV9HZB1</accession>
<keyword evidence="4" id="KW-1185">Reference proteome</keyword>
<keyword evidence="1" id="KW-1133">Transmembrane helix</keyword>
<name>A0ABV9HZB1_9FLAO</name>